<dbReference type="SUPFAM" id="SSF50494">
    <property type="entry name" value="Trypsin-like serine proteases"/>
    <property type="match status" value="1"/>
</dbReference>
<dbReference type="InterPro" id="IPR043504">
    <property type="entry name" value="Peptidase_S1_PA_chymotrypsin"/>
</dbReference>
<keyword evidence="6" id="KW-0720">Serine protease</keyword>
<evidence type="ECO:0000256" key="1">
    <source>
        <dbReference type="ARBA" id="ARBA00004613"/>
    </source>
</evidence>
<comment type="caution">
    <text evidence="9">The sequence shown here is derived from an EMBL/GenBank/DDBJ whole genome shotgun (WGS) entry which is preliminary data.</text>
</comment>
<keyword evidence="4" id="KW-0732">Signal</keyword>
<keyword evidence="10" id="KW-1185">Reference proteome</keyword>
<sequence length="100" mass="11433">MFVFHSNDIALIKLAAPVELSDTIHPSCLPAEGFTLPNNAPCFVTGWGRLYSELSISNFLGWLEHNQIKVAFYVMCNTAHLWPSYIYSSIMKLRKMRKHC</sequence>
<evidence type="ECO:0000256" key="6">
    <source>
        <dbReference type="ARBA" id="ARBA00022825"/>
    </source>
</evidence>
<evidence type="ECO:0000256" key="4">
    <source>
        <dbReference type="ARBA" id="ARBA00022729"/>
    </source>
</evidence>
<gene>
    <name evidence="9" type="ORF">GOODEAATRI_013855</name>
</gene>
<keyword evidence="3" id="KW-0645">Protease</keyword>
<evidence type="ECO:0000256" key="7">
    <source>
        <dbReference type="ARBA" id="ARBA00023145"/>
    </source>
</evidence>
<proteinExistence type="predicted"/>
<evidence type="ECO:0000313" key="10">
    <source>
        <dbReference type="Proteomes" id="UP001476798"/>
    </source>
</evidence>
<organism evidence="9 10">
    <name type="scientific">Goodea atripinnis</name>
    <dbReference type="NCBI Taxonomy" id="208336"/>
    <lineage>
        <taxon>Eukaryota</taxon>
        <taxon>Metazoa</taxon>
        <taxon>Chordata</taxon>
        <taxon>Craniata</taxon>
        <taxon>Vertebrata</taxon>
        <taxon>Euteleostomi</taxon>
        <taxon>Actinopterygii</taxon>
        <taxon>Neopterygii</taxon>
        <taxon>Teleostei</taxon>
        <taxon>Neoteleostei</taxon>
        <taxon>Acanthomorphata</taxon>
        <taxon>Ovalentaria</taxon>
        <taxon>Atherinomorphae</taxon>
        <taxon>Cyprinodontiformes</taxon>
        <taxon>Goodeidae</taxon>
        <taxon>Goodea</taxon>
    </lineage>
</organism>
<protein>
    <recommendedName>
        <fullName evidence="8">Peptidase S1 domain-containing protein</fullName>
    </recommendedName>
</protein>
<evidence type="ECO:0000256" key="2">
    <source>
        <dbReference type="ARBA" id="ARBA00022525"/>
    </source>
</evidence>
<dbReference type="InterPro" id="IPR009003">
    <property type="entry name" value="Peptidase_S1_PA"/>
</dbReference>
<keyword evidence="2" id="KW-0964">Secreted</keyword>
<evidence type="ECO:0000256" key="3">
    <source>
        <dbReference type="ARBA" id="ARBA00022670"/>
    </source>
</evidence>
<dbReference type="Proteomes" id="UP001476798">
    <property type="component" value="Unassembled WGS sequence"/>
</dbReference>
<name>A0ABV0P3X4_9TELE</name>
<reference evidence="9 10" key="1">
    <citation type="submission" date="2021-06" db="EMBL/GenBank/DDBJ databases">
        <authorList>
            <person name="Palmer J.M."/>
        </authorList>
    </citation>
    <scope>NUCLEOTIDE SEQUENCE [LARGE SCALE GENOMIC DNA]</scope>
    <source>
        <strain evidence="9 10">GA_2019</strain>
        <tissue evidence="9">Muscle</tissue>
    </source>
</reference>
<feature type="domain" description="Peptidase S1" evidence="8">
    <location>
        <begin position="6"/>
        <end position="53"/>
    </location>
</feature>
<evidence type="ECO:0000256" key="5">
    <source>
        <dbReference type="ARBA" id="ARBA00022801"/>
    </source>
</evidence>
<dbReference type="InterPro" id="IPR001254">
    <property type="entry name" value="Trypsin_dom"/>
</dbReference>
<comment type="subcellular location">
    <subcellularLocation>
        <location evidence="1">Secreted</location>
    </subcellularLocation>
</comment>
<evidence type="ECO:0000259" key="8">
    <source>
        <dbReference type="Pfam" id="PF00089"/>
    </source>
</evidence>
<dbReference type="InterPro" id="IPR050850">
    <property type="entry name" value="Peptidase_S1_Elastase_sf"/>
</dbReference>
<dbReference type="PANTHER" id="PTHR24257:SF19">
    <property type="entry name" value="CHYMOTRYPSIN-LIKE ELASTASE FAMILY MEMBER 2B"/>
    <property type="match status" value="1"/>
</dbReference>
<accession>A0ABV0P3X4</accession>
<dbReference type="EMBL" id="JAHRIO010060918">
    <property type="protein sequence ID" value="MEQ2178419.1"/>
    <property type="molecule type" value="Genomic_DNA"/>
</dbReference>
<dbReference type="Pfam" id="PF00089">
    <property type="entry name" value="Trypsin"/>
    <property type="match status" value="1"/>
</dbReference>
<evidence type="ECO:0000313" key="9">
    <source>
        <dbReference type="EMBL" id="MEQ2178419.1"/>
    </source>
</evidence>
<dbReference type="PANTHER" id="PTHR24257">
    <property type="entry name" value="CHYMOTRYPSIN-LIKE ELASTASE FAMILY MEMBER"/>
    <property type="match status" value="1"/>
</dbReference>
<keyword evidence="7" id="KW-0865">Zymogen</keyword>
<keyword evidence="5" id="KW-0378">Hydrolase</keyword>
<dbReference type="Gene3D" id="2.40.10.10">
    <property type="entry name" value="Trypsin-like serine proteases"/>
    <property type="match status" value="2"/>
</dbReference>